<accession>A0A316VJA5</accession>
<dbReference type="GeneID" id="37020698"/>
<protein>
    <recommendedName>
        <fullName evidence="4">Nucleoside diphosphate kinase</fullName>
    </recommendedName>
</protein>
<keyword evidence="3" id="KW-1185">Reference proteome</keyword>
<evidence type="ECO:0000313" key="3">
    <source>
        <dbReference type="Proteomes" id="UP000245771"/>
    </source>
</evidence>
<proteinExistence type="predicted"/>
<dbReference type="STRING" id="1280837.A0A316VJA5"/>
<evidence type="ECO:0000256" key="1">
    <source>
        <dbReference type="SAM" id="MobiDB-lite"/>
    </source>
</evidence>
<dbReference type="SUPFAM" id="SSF54919">
    <property type="entry name" value="Nucleoside diphosphate kinase, NDK"/>
    <property type="match status" value="1"/>
</dbReference>
<dbReference type="AlphaFoldDB" id="A0A316VJA5"/>
<dbReference type="InParanoid" id="A0A316VJA5"/>
<feature type="compositionally biased region" description="Polar residues" evidence="1">
    <location>
        <begin position="421"/>
        <end position="443"/>
    </location>
</feature>
<organism evidence="2 3">
    <name type="scientific">Meira miltonrushii</name>
    <dbReference type="NCBI Taxonomy" id="1280837"/>
    <lineage>
        <taxon>Eukaryota</taxon>
        <taxon>Fungi</taxon>
        <taxon>Dikarya</taxon>
        <taxon>Basidiomycota</taxon>
        <taxon>Ustilaginomycotina</taxon>
        <taxon>Exobasidiomycetes</taxon>
        <taxon>Exobasidiales</taxon>
        <taxon>Brachybasidiaceae</taxon>
        <taxon>Meira</taxon>
    </lineage>
</organism>
<gene>
    <name evidence="2" type="ORF">FA14DRAFT_160979</name>
</gene>
<feature type="compositionally biased region" description="Polar residues" evidence="1">
    <location>
        <begin position="403"/>
        <end position="412"/>
    </location>
</feature>
<sequence length="609" mass="64636">MDTSSTNQSSPSRTATRTLAILTHSACSEHRSAIQAEITSKGFAILSERKEQWSSQDDVDFLHEFLRDPLASPTSNDTQNRTWMKALTDHPIYVMVLERNRAAELWQEMCGTSKDNSGLRSQYGEDAVYAPSARLASRQIAICFPELATSEALAALQLDIEDPPNTIMATDSNGAFLVREDDDIVYDEKGQAFDAHNGEPLELQEELVISKEALPSTSSDDHTRPLEPQRVFKARPLPASHKQATSQPRLSRAAALRMGVALPEAPKKAVSNVSSGDMSNRGISGLPKANVAIPKSLQAPTIAPRMNRSAAARTNKGGSVSNNAQSAPSESGSSVKERKPVDFSNTPGHKRVSTGGFKLASLAAPAVAPRLNKAAAARTGGHSGSASTQSPERIRVQRPASVSYGSETNKSDSPIVRKQIDFSNTPGHKRASMSTSTLKSLQAPSIVPRGNRASLARVGGNANDASSSPERRSGTNGKTTITAADTTGKENRSGRTSVTSTQTNKLPSGRLSVASTTTRDVRTISGRASVASTRDARERKPIDFSNTPGHKRASQSISIASLAQPTIAPRSNSAAQKRLSVGAAPSKASTGTSGRMAIRNGAPPSSFRV</sequence>
<feature type="compositionally biased region" description="Low complexity" evidence="1">
    <location>
        <begin position="554"/>
        <end position="564"/>
    </location>
</feature>
<reference evidence="2 3" key="1">
    <citation type="journal article" date="2018" name="Mol. Biol. Evol.">
        <title>Broad Genomic Sampling Reveals a Smut Pathogenic Ancestry of the Fungal Clade Ustilaginomycotina.</title>
        <authorList>
            <person name="Kijpornyongpan T."/>
            <person name="Mondo S.J."/>
            <person name="Barry K."/>
            <person name="Sandor L."/>
            <person name="Lee J."/>
            <person name="Lipzen A."/>
            <person name="Pangilinan J."/>
            <person name="LaButti K."/>
            <person name="Hainaut M."/>
            <person name="Henrissat B."/>
            <person name="Grigoriev I.V."/>
            <person name="Spatafora J.W."/>
            <person name="Aime M.C."/>
        </authorList>
    </citation>
    <scope>NUCLEOTIDE SEQUENCE [LARGE SCALE GENOMIC DNA]</scope>
    <source>
        <strain evidence="2 3">MCA 3882</strain>
    </source>
</reference>
<dbReference type="InterPro" id="IPR036850">
    <property type="entry name" value="NDK-like_dom_sf"/>
</dbReference>
<feature type="compositionally biased region" description="Polar residues" evidence="1">
    <location>
        <begin position="494"/>
        <end position="506"/>
    </location>
</feature>
<evidence type="ECO:0000313" key="2">
    <source>
        <dbReference type="EMBL" id="PWN36111.1"/>
    </source>
</evidence>
<dbReference type="EMBL" id="KZ819603">
    <property type="protein sequence ID" value="PWN36111.1"/>
    <property type="molecule type" value="Genomic_DNA"/>
</dbReference>
<dbReference type="OrthoDB" id="2162449at2759"/>
<dbReference type="RefSeq" id="XP_025356413.1">
    <property type="nucleotide sequence ID" value="XM_025498917.1"/>
</dbReference>
<name>A0A316VJA5_9BASI</name>
<dbReference type="Gene3D" id="3.30.70.141">
    <property type="entry name" value="Nucleoside diphosphate kinase-like domain"/>
    <property type="match status" value="1"/>
</dbReference>
<feature type="region of interest" description="Disordered" evidence="1">
    <location>
        <begin position="373"/>
        <end position="609"/>
    </location>
</feature>
<dbReference type="Proteomes" id="UP000245771">
    <property type="component" value="Unassembled WGS sequence"/>
</dbReference>
<feature type="compositionally biased region" description="Polar residues" evidence="1">
    <location>
        <begin position="316"/>
        <end position="334"/>
    </location>
</feature>
<evidence type="ECO:0008006" key="4">
    <source>
        <dbReference type="Google" id="ProtNLM"/>
    </source>
</evidence>
<feature type="region of interest" description="Disordered" evidence="1">
    <location>
        <begin position="297"/>
        <end position="354"/>
    </location>
</feature>
<feature type="compositionally biased region" description="Polar residues" evidence="1">
    <location>
        <begin position="463"/>
        <end position="485"/>
    </location>
</feature>